<evidence type="ECO:0000259" key="6">
    <source>
        <dbReference type="PROSITE" id="PS50850"/>
    </source>
</evidence>
<dbReference type="PROSITE" id="PS50850">
    <property type="entry name" value="MFS"/>
    <property type="match status" value="1"/>
</dbReference>
<feature type="transmembrane region" description="Helical" evidence="5">
    <location>
        <begin position="20"/>
        <end position="42"/>
    </location>
</feature>
<dbReference type="WBParaSite" id="ACRNAN_Path_470.g1779.t1">
    <property type="protein sequence ID" value="ACRNAN_Path_470.g1779.t1"/>
    <property type="gene ID" value="ACRNAN_Path_470.g1779"/>
</dbReference>
<evidence type="ECO:0000256" key="4">
    <source>
        <dbReference type="ARBA" id="ARBA00023136"/>
    </source>
</evidence>
<dbReference type="Proteomes" id="UP000887540">
    <property type="component" value="Unplaced"/>
</dbReference>
<evidence type="ECO:0000256" key="5">
    <source>
        <dbReference type="SAM" id="Phobius"/>
    </source>
</evidence>
<sequence length="181" mass="20195">MIGAIVFGQISDSFGRKPTLLVTIFMSNILNICASFTTSLFWFASIHFFVNIFNAGGFAVLPIFALEMIRPKDRLWISNLFGGNPVIILYACLAYFCGDWRILARASSALTIPAIILCCFISESPRYLIQKGRIAAAKAVLKRIHRIDGRPFRDDIVDSVLDKENKVDHGVSMSMAQDWGL</sequence>
<dbReference type="SUPFAM" id="SSF103473">
    <property type="entry name" value="MFS general substrate transporter"/>
    <property type="match status" value="1"/>
</dbReference>
<name>A0A914C736_9BILA</name>
<proteinExistence type="predicted"/>
<comment type="subcellular location">
    <subcellularLocation>
        <location evidence="1">Membrane</location>
        <topology evidence="1">Multi-pass membrane protein</topology>
    </subcellularLocation>
</comment>
<dbReference type="GO" id="GO:0022857">
    <property type="term" value="F:transmembrane transporter activity"/>
    <property type="evidence" value="ECO:0007669"/>
    <property type="project" value="InterPro"/>
</dbReference>
<dbReference type="InterPro" id="IPR020846">
    <property type="entry name" value="MFS_dom"/>
</dbReference>
<dbReference type="InterPro" id="IPR005828">
    <property type="entry name" value="MFS_sugar_transport-like"/>
</dbReference>
<protein>
    <submittedName>
        <fullName evidence="8">Major facilitator superfamily (MFS) profile domain-containing protein</fullName>
    </submittedName>
</protein>
<dbReference type="AlphaFoldDB" id="A0A914C736"/>
<evidence type="ECO:0000256" key="2">
    <source>
        <dbReference type="ARBA" id="ARBA00022692"/>
    </source>
</evidence>
<reference evidence="8" key="1">
    <citation type="submission" date="2022-11" db="UniProtKB">
        <authorList>
            <consortium name="WormBaseParasite"/>
        </authorList>
    </citation>
    <scope>IDENTIFICATION</scope>
</reference>
<dbReference type="Pfam" id="PF00083">
    <property type="entry name" value="Sugar_tr"/>
    <property type="match status" value="1"/>
</dbReference>
<feature type="transmembrane region" description="Helical" evidence="5">
    <location>
        <begin position="76"/>
        <end position="96"/>
    </location>
</feature>
<dbReference type="PANTHER" id="PTHR24064">
    <property type="entry name" value="SOLUTE CARRIER FAMILY 22 MEMBER"/>
    <property type="match status" value="1"/>
</dbReference>
<feature type="domain" description="Major facilitator superfamily (MFS) profile" evidence="6">
    <location>
        <begin position="1"/>
        <end position="181"/>
    </location>
</feature>
<dbReference type="InterPro" id="IPR036259">
    <property type="entry name" value="MFS_trans_sf"/>
</dbReference>
<evidence type="ECO:0000313" key="8">
    <source>
        <dbReference type="WBParaSite" id="ACRNAN_Path_470.g1779.t1"/>
    </source>
</evidence>
<accession>A0A914C736</accession>
<keyword evidence="2 5" id="KW-0812">Transmembrane</keyword>
<feature type="transmembrane region" description="Helical" evidence="5">
    <location>
        <begin position="48"/>
        <end position="69"/>
    </location>
</feature>
<keyword evidence="4 5" id="KW-0472">Membrane</keyword>
<organism evidence="7 8">
    <name type="scientific">Acrobeloides nanus</name>
    <dbReference type="NCBI Taxonomy" id="290746"/>
    <lineage>
        <taxon>Eukaryota</taxon>
        <taxon>Metazoa</taxon>
        <taxon>Ecdysozoa</taxon>
        <taxon>Nematoda</taxon>
        <taxon>Chromadorea</taxon>
        <taxon>Rhabditida</taxon>
        <taxon>Tylenchina</taxon>
        <taxon>Cephalobomorpha</taxon>
        <taxon>Cephaloboidea</taxon>
        <taxon>Cephalobidae</taxon>
        <taxon>Acrobeloides</taxon>
    </lineage>
</organism>
<dbReference type="GO" id="GO:0016020">
    <property type="term" value="C:membrane"/>
    <property type="evidence" value="ECO:0007669"/>
    <property type="project" value="UniProtKB-SubCell"/>
</dbReference>
<evidence type="ECO:0000256" key="3">
    <source>
        <dbReference type="ARBA" id="ARBA00022989"/>
    </source>
</evidence>
<feature type="transmembrane region" description="Helical" evidence="5">
    <location>
        <begin position="102"/>
        <end position="121"/>
    </location>
</feature>
<keyword evidence="7" id="KW-1185">Reference proteome</keyword>
<keyword evidence="3 5" id="KW-1133">Transmembrane helix</keyword>
<evidence type="ECO:0000256" key="1">
    <source>
        <dbReference type="ARBA" id="ARBA00004141"/>
    </source>
</evidence>
<dbReference type="Gene3D" id="1.20.1250.20">
    <property type="entry name" value="MFS general substrate transporter like domains"/>
    <property type="match status" value="1"/>
</dbReference>
<evidence type="ECO:0000313" key="7">
    <source>
        <dbReference type="Proteomes" id="UP000887540"/>
    </source>
</evidence>